<sequence>MKDRVLLDNDIVIKSLCYKIAEEMIAATTVGDSPPEMLSVGKYVALSRTMSLGCVDRQSDADHVFNKVTFVDPSDKEVEIAATLESKAVEQNLELDTGESQLLAILICRSKRYLATGDKRAIIAVSSIDPDSYQNKILCFEQIILGILSKIEFAYIQNNIRNKLGIDKAITICFGKYTPNSEEDVKKALASYIEDLRSKTRDVLIAEPQ</sequence>
<evidence type="ECO:0000313" key="1">
    <source>
        <dbReference type="EMBL" id="MBN9669480.1"/>
    </source>
</evidence>
<evidence type="ECO:0000313" key="2">
    <source>
        <dbReference type="Proteomes" id="UP000664096"/>
    </source>
</evidence>
<protein>
    <submittedName>
        <fullName evidence="1">Uncharacterized protein</fullName>
    </submittedName>
</protein>
<gene>
    <name evidence="1" type="ORF">JF539_03950</name>
</gene>
<comment type="caution">
    <text evidence="1">The sequence shown here is derived from an EMBL/GenBank/DDBJ whole genome shotgun (WGS) entry which is preliminary data.</text>
</comment>
<reference evidence="1" key="1">
    <citation type="submission" date="2020-12" db="EMBL/GenBank/DDBJ databases">
        <title>Oil enriched cultivation method for isolating marine PHA-producing bacteria.</title>
        <authorList>
            <person name="Zheng W."/>
            <person name="Yu S."/>
            <person name="Huang Y."/>
        </authorList>
    </citation>
    <scope>NUCLEOTIDE SEQUENCE</scope>
    <source>
        <strain evidence="1">SY-2-12</strain>
    </source>
</reference>
<dbReference type="Proteomes" id="UP000664096">
    <property type="component" value="Unassembled WGS sequence"/>
</dbReference>
<accession>A0A939J2U9</accession>
<organism evidence="1 2">
    <name type="scientific">Roseibium aggregatum</name>
    <dbReference type="NCBI Taxonomy" id="187304"/>
    <lineage>
        <taxon>Bacteria</taxon>
        <taxon>Pseudomonadati</taxon>
        <taxon>Pseudomonadota</taxon>
        <taxon>Alphaproteobacteria</taxon>
        <taxon>Hyphomicrobiales</taxon>
        <taxon>Stappiaceae</taxon>
        <taxon>Roseibium</taxon>
    </lineage>
</organism>
<dbReference type="AlphaFoldDB" id="A0A939J2U9"/>
<dbReference type="RefSeq" id="WP_207139042.1">
    <property type="nucleotide sequence ID" value="NZ_JAEKJZ010000001.1"/>
</dbReference>
<dbReference type="EMBL" id="JAEKJZ010000001">
    <property type="protein sequence ID" value="MBN9669480.1"/>
    <property type="molecule type" value="Genomic_DNA"/>
</dbReference>
<proteinExistence type="predicted"/>
<name>A0A939J2U9_9HYPH</name>